<evidence type="ECO:0000313" key="6">
    <source>
        <dbReference type="EMBL" id="OLP55409.1"/>
    </source>
</evidence>
<evidence type="ECO:0000256" key="2">
    <source>
        <dbReference type="ARBA" id="ARBA00004613"/>
    </source>
</evidence>
<gene>
    <name evidence="6" type="ORF">BJF92_22935</name>
</gene>
<dbReference type="Pfam" id="PF08548">
    <property type="entry name" value="Peptidase_M10_C"/>
    <property type="match status" value="1"/>
</dbReference>
<dbReference type="SUPFAM" id="SSF51120">
    <property type="entry name" value="beta-Roll"/>
    <property type="match status" value="2"/>
</dbReference>
<keyword evidence="3" id="KW-0964">Secreted</keyword>
<evidence type="ECO:0000256" key="1">
    <source>
        <dbReference type="ARBA" id="ARBA00001913"/>
    </source>
</evidence>
<keyword evidence="4" id="KW-0677">Repeat</keyword>
<comment type="cofactor">
    <cofactor evidence="1">
        <name>Ca(2+)</name>
        <dbReference type="ChEBI" id="CHEBI:29108"/>
    </cofactor>
</comment>
<comment type="caution">
    <text evidence="6">The sequence shown here is derived from an EMBL/GenBank/DDBJ whole genome shotgun (WGS) entry which is preliminary data.</text>
</comment>
<feature type="domain" description="Peptidase M10 serralysin C-terminal" evidence="5">
    <location>
        <begin position="140"/>
        <end position="283"/>
    </location>
</feature>
<evidence type="ECO:0000256" key="3">
    <source>
        <dbReference type="ARBA" id="ARBA00022525"/>
    </source>
</evidence>
<dbReference type="InterPro" id="IPR011049">
    <property type="entry name" value="Serralysin-like_metalloprot_C"/>
</dbReference>
<evidence type="ECO:0000256" key="4">
    <source>
        <dbReference type="ARBA" id="ARBA00022737"/>
    </source>
</evidence>
<organism evidence="6 7">
    <name type="scientific">Xaviernesmea rhizosphaerae</name>
    <dbReference type="NCBI Taxonomy" id="1672749"/>
    <lineage>
        <taxon>Bacteria</taxon>
        <taxon>Pseudomonadati</taxon>
        <taxon>Pseudomonadota</taxon>
        <taxon>Alphaproteobacteria</taxon>
        <taxon>Hyphomicrobiales</taxon>
        <taxon>Rhizobiaceae</taxon>
        <taxon>Rhizobium/Agrobacterium group</taxon>
        <taxon>Xaviernesmea</taxon>
    </lineage>
</organism>
<reference evidence="6 7" key="1">
    <citation type="submission" date="2016-09" db="EMBL/GenBank/DDBJ databases">
        <title>Rhizobium sp. nov., a novel species isolated from the rice rhizosphere.</title>
        <authorList>
            <person name="Zhao J."/>
            <person name="Zhang X."/>
        </authorList>
    </citation>
    <scope>NUCLEOTIDE SEQUENCE [LARGE SCALE GENOMIC DNA]</scope>
    <source>
        <strain evidence="6 7">MH17</strain>
    </source>
</reference>
<dbReference type="InterPro" id="IPR013858">
    <property type="entry name" value="Peptidase_M10B_C"/>
</dbReference>
<dbReference type="AlphaFoldDB" id="A0A1Q9AJK4"/>
<dbReference type="OrthoDB" id="8283528at2"/>
<dbReference type="GO" id="GO:0005509">
    <property type="term" value="F:calcium ion binding"/>
    <property type="evidence" value="ECO:0007669"/>
    <property type="project" value="InterPro"/>
</dbReference>
<name>A0A1Q9AJK4_9HYPH</name>
<dbReference type="GO" id="GO:0005615">
    <property type="term" value="C:extracellular space"/>
    <property type="evidence" value="ECO:0007669"/>
    <property type="project" value="InterPro"/>
</dbReference>
<dbReference type="EMBL" id="MKIO01000029">
    <property type="protein sequence ID" value="OLP55409.1"/>
    <property type="molecule type" value="Genomic_DNA"/>
</dbReference>
<protein>
    <recommendedName>
        <fullName evidence="5">Peptidase M10 serralysin C-terminal domain-containing protein</fullName>
    </recommendedName>
</protein>
<sequence>MIGSAGDDSIAGLKGADLLDGGAGYDTLRYSRDERHGGTKGITANLSTGKVVDGFGTVDTVKNFEAVTGTFSGDRFIGDAKDNTFRGLAGIDSYDGGAGFDTVNLAGETGDGQTHGARVDLRLATGQIIDDGCGNTETLVSIEKIRGTQFGDDIILGAGDAKADGRGGDDRLTAGLGENELRGGDGADTFVFQSAADSPAGTTKRDFIVDFRADEGDRIDLSALGVTLEFAGEAGLSAGSARLAYAYNTDGNTIVSADLDGDGSANLQFLLQGKIALTQEDFILS</sequence>
<dbReference type="InterPro" id="IPR018511">
    <property type="entry name" value="Hemolysin-typ_Ca-bd_CS"/>
</dbReference>
<dbReference type="STRING" id="1672749.BJF92_22935"/>
<proteinExistence type="predicted"/>
<evidence type="ECO:0000259" key="5">
    <source>
        <dbReference type="Pfam" id="PF08548"/>
    </source>
</evidence>
<accession>A0A1Q9AJK4</accession>
<dbReference type="Gene3D" id="2.150.10.10">
    <property type="entry name" value="Serralysin-like metalloprotease, C-terminal"/>
    <property type="match status" value="1"/>
</dbReference>
<dbReference type="Proteomes" id="UP000186143">
    <property type="component" value="Unassembled WGS sequence"/>
</dbReference>
<dbReference type="InterPro" id="IPR001343">
    <property type="entry name" value="Hemolysn_Ca-bd"/>
</dbReference>
<comment type="subcellular location">
    <subcellularLocation>
        <location evidence="2">Secreted</location>
    </subcellularLocation>
</comment>
<dbReference type="PROSITE" id="PS00330">
    <property type="entry name" value="HEMOLYSIN_CALCIUM"/>
    <property type="match status" value="1"/>
</dbReference>
<dbReference type="Pfam" id="PF00353">
    <property type="entry name" value="HemolysinCabind"/>
    <property type="match status" value="3"/>
</dbReference>
<dbReference type="PRINTS" id="PR00313">
    <property type="entry name" value="CABNDNGRPT"/>
</dbReference>
<evidence type="ECO:0000313" key="7">
    <source>
        <dbReference type="Proteomes" id="UP000186143"/>
    </source>
</evidence>